<evidence type="ECO:0000313" key="8">
    <source>
        <dbReference type="Proteomes" id="UP000198820"/>
    </source>
</evidence>
<evidence type="ECO:0000256" key="1">
    <source>
        <dbReference type="ARBA" id="ARBA00010641"/>
    </source>
</evidence>
<dbReference type="InterPro" id="IPR007627">
    <property type="entry name" value="RNA_pol_sigma70_r2"/>
</dbReference>
<dbReference type="STRING" id="908615.SAMN05421540_10683"/>
<dbReference type="PANTHER" id="PTHR43133:SF46">
    <property type="entry name" value="RNA POLYMERASE SIGMA-70 FACTOR ECF SUBFAMILY"/>
    <property type="match status" value="1"/>
</dbReference>
<keyword evidence="2" id="KW-0805">Transcription regulation</keyword>
<dbReference type="Pfam" id="PF04542">
    <property type="entry name" value="Sigma70_r2"/>
    <property type="match status" value="1"/>
</dbReference>
<evidence type="ECO:0000259" key="5">
    <source>
        <dbReference type="Pfam" id="PF04542"/>
    </source>
</evidence>
<dbReference type="AlphaFoldDB" id="A0A1H4BL15"/>
<dbReference type="Proteomes" id="UP000198820">
    <property type="component" value="Unassembled WGS sequence"/>
</dbReference>
<organism evidence="7 8">
    <name type="scientific">Psychroflexus halocasei</name>
    <dbReference type="NCBI Taxonomy" id="908615"/>
    <lineage>
        <taxon>Bacteria</taxon>
        <taxon>Pseudomonadati</taxon>
        <taxon>Bacteroidota</taxon>
        <taxon>Flavobacteriia</taxon>
        <taxon>Flavobacteriales</taxon>
        <taxon>Flavobacteriaceae</taxon>
        <taxon>Psychroflexus</taxon>
    </lineage>
</organism>
<proteinExistence type="inferred from homology"/>
<keyword evidence="8" id="KW-1185">Reference proteome</keyword>
<name>A0A1H4BL15_9FLAO</name>
<dbReference type="InterPro" id="IPR014284">
    <property type="entry name" value="RNA_pol_sigma-70_dom"/>
</dbReference>
<dbReference type="InterPro" id="IPR013325">
    <property type="entry name" value="RNA_pol_sigma_r2"/>
</dbReference>
<protein>
    <submittedName>
        <fullName evidence="7">RNA polymerase sigma-70 factor, ECF subfamily</fullName>
    </submittedName>
</protein>
<dbReference type="InterPro" id="IPR013249">
    <property type="entry name" value="RNA_pol_sigma70_r4_t2"/>
</dbReference>
<evidence type="ECO:0000259" key="6">
    <source>
        <dbReference type="Pfam" id="PF08281"/>
    </source>
</evidence>
<dbReference type="GO" id="GO:0003677">
    <property type="term" value="F:DNA binding"/>
    <property type="evidence" value="ECO:0007669"/>
    <property type="project" value="InterPro"/>
</dbReference>
<evidence type="ECO:0000256" key="3">
    <source>
        <dbReference type="ARBA" id="ARBA00023082"/>
    </source>
</evidence>
<gene>
    <name evidence="7" type="ORF">SAMN05421540_10683</name>
</gene>
<accession>A0A1H4BL15</accession>
<dbReference type="RefSeq" id="WP_093244278.1">
    <property type="nucleotide sequence ID" value="NZ_FNQF01000006.1"/>
</dbReference>
<dbReference type="CDD" id="cd06171">
    <property type="entry name" value="Sigma70_r4"/>
    <property type="match status" value="1"/>
</dbReference>
<dbReference type="Gene3D" id="1.10.10.10">
    <property type="entry name" value="Winged helix-like DNA-binding domain superfamily/Winged helix DNA-binding domain"/>
    <property type="match status" value="1"/>
</dbReference>
<dbReference type="InterPro" id="IPR039425">
    <property type="entry name" value="RNA_pol_sigma-70-like"/>
</dbReference>
<dbReference type="Pfam" id="PF08281">
    <property type="entry name" value="Sigma70_r4_2"/>
    <property type="match status" value="1"/>
</dbReference>
<dbReference type="SUPFAM" id="SSF88659">
    <property type="entry name" value="Sigma3 and sigma4 domains of RNA polymerase sigma factors"/>
    <property type="match status" value="1"/>
</dbReference>
<keyword evidence="4" id="KW-0804">Transcription</keyword>
<dbReference type="GO" id="GO:0006352">
    <property type="term" value="P:DNA-templated transcription initiation"/>
    <property type="evidence" value="ECO:0007669"/>
    <property type="project" value="InterPro"/>
</dbReference>
<dbReference type="SUPFAM" id="SSF88946">
    <property type="entry name" value="Sigma2 domain of RNA polymerase sigma factors"/>
    <property type="match status" value="1"/>
</dbReference>
<feature type="domain" description="RNA polymerase sigma factor 70 region 4 type 2" evidence="6">
    <location>
        <begin position="112"/>
        <end position="162"/>
    </location>
</feature>
<keyword evidence="3" id="KW-0731">Sigma factor</keyword>
<evidence type="ECO:0000256" key="4">
    <source>
        <dbReference type="ARBA" id="ARBA00023163"/>
    </source>
</evidence>
<dbReference type="EMBL" id="FNQF01000006">
    <property type="protein sequence ID" value="SEA48831.1"/>
    <property type="molecule type" value="Genomic_DNA"/>
</dbReference>
<dbReference type="GO" id="GO:0016987">
    <property type="term" value="F:sigma factor activity"/>
    <property type="evidence" value="ECO:0007669"/>
    <property type="project" value="UniProtKB-KW"/>
</dbReference>
<comment type="similarity">
    <text evidence="1">Belongs to the sigma-70 factor family. ECF subfamily.</text>
</comment>
<dbReference type="PANTHER" id="PTHR43133">
    <property type="entry name" value="RNA POLYMERASE ECF-TYPE SIGMA FACTO"/>
    <property type="match status" value="1"/>
</dbReference>
<sequence length="180" mass="21246">MLLKKLIKKCKNHNTEAQKELYNIYAPKFFGIALKYSRNYPEAQDNLQDAFINIFEKIHQYKFKGSFEGWMKRILINTALQKYKKQKVYELIHTNIPDEKKSNVDDKNLNLDELLSCIQNLPNRYRLVFNLYVLDGYSHQEVADELDISIGTSKSNLSRAREILRKDVENKQNLKSQKQA</sequence>
<dbReference type="InterPro" id="IPR013324">
    <property type="entry name" value="RNA_pol_sigma_r3/r4-like"/>
</dbReference>
<dbReference type="InterPro" id="IPR036388">
    <property type="entry name" value="WH-like_DNA-bd_sf"/>
</dbReference>
<evidence type="ECO:0000256" key="2">
    <source>
        <dbReference type="ARBA" id="ARBA00023015"/>
    </source>
</evidence>
<reference evidence="7 8" key="1">
    <citation type="submission" date="2016-10" db="EMBL/GenBank/DDBJ databases">
        <authorList>
            <person name="de Groot N.N."/>
        </authorList>
    </citation>
    <scope>NUCLEOTIDE SEQUENCE [LARGE SCALE GENOMIC DNA]</scope>
    <source>
        <strain evidence="7 8">DSM 23581</strain>
    </source>
</reference>
<feature type="domain" description="RNA polymerase sigma-70 region 2" evidence="5">
    <location>
        <begin position="21"/>
        <end position="87"/>
    </location>
</feature>
<evidence type="ECO:0000313" key="7">
    <source>
        <dbReference type="EMBL" id="SEA48831.1"/>
    </source>
</evidence>
<dbReference type="Gene3D" id="1.10.1740.10">
    <property type="match status" value="1"/>
</dbReference>
<dbReference type="NCBIfam" id="TIGR02937">
    <property type="entry name" value="sigma70-ECF"/>
    <property type="match status" value="1"/>
</dbReference>